<organism evidence="3 4">
    <name type="scientific">Granulicella mallensis (strain ATCC BAA-1857 / DSM 23137 / MP5ACTX8)</name>
    <dbReference type="NCBI Taxonomy" id="682795"/>
    <lineage>
        <taxon>Bacteria</taxon>
        <taxon>Pseudomonadati</taxon>
        <taxon>Acidobacteriota</taxon>
        <taxon>Terriglobia</taxon>
        <taxon>Terriglobales</taxon>
        <taxon>Acidobacteriaceae</taxon>
        <taxon>Granulicella</taxon>
    </lineage>
</organism>
<dbReference type="OrthoDB" id="111691at2"/>
<evidence type="ECO:0000256" key="1">
    <source>
        <dbReference type="SAM" id="Phobius"/>
    </source>
</evidence>
<dbReference type="EMBL" id="CP003130">
    <property type="protein sequence ID" value="AEU36678.1"/>
    <property type="molecule type" value="Genomic_DNA"/>
</dbReference>
<feature type="transmembrane region" description="Helical" evidence="1">
    <location>
        <begin position="21"/>
        <end position="43"/>
    </location>
</feature>
<reference evidence="3 4" key="1">
    <citation type="submission" date="2011-11" db="EMBL/GenBank/DDBJ databases">
        <title>Complete sequence of Granulicella mallensis MP5ACTX8.</title>
        <authorList>
            <consortium name="US DOE Joint Genome Institute"/>
            <person name="Lucas S."/>
            <person name="Copeland A."/>
            <person name="Lapidus A."/>
            <person name="Cheng J.-F."/>
            <person name="Goodwin L."/>
            <person name="Pitluck S."/>
            <person name="Peters L."/>
            <person name="Lu M."/>
            <person name="Detter J.C."/>
            <person name="Han C."/>
            <person name="Tapia R."/>
            <person name="Land M."/>
            <person name="Hauser L."/>
            <person name="Kyrpides N."/>
            <person name="Ivanova N."/>
            <person name="Mikhailova N."/>
            <person name="Pagani I."/>
            <person name="Rawat S."/>
            <person name="Mannisto M."/>
            <person name="Haggblom M."/>
            <person name="Woyke T."/>
        </authorList>
    </citation>
    <scope>NUCLEOTIDE SEQUENCE [LARGE SCALE GENOMIC DNA]</scope>
    <source>
        <strain evidence="4">ATCC BAA-1857 / DSM 23137 / MP5ACTX8</strain>
    </source>
</reference>
<dbReference type="InterPro" id="IPR005625">
    <property type="entry name" value="PepSY-ass_TM"/>
</dbReference>
<feature type="domain" description="PepSY" evidence="2">
    <location>
        <begin position="74"/>
        <end position="123"/>
    </location>
</feature>
<keyword evidence="4" id="KW-1185">Reference proteome</keyword>
<dbReference type="RefSeq" id="WP_014265556.1">
    <property type="nucleotide sequence ID" value="NC_016631.1"/>
</dbReference>
<dbReference type="HOGENOM" id="CLU_031962_4_1_0"/>
<dbReference type="KEGG" id="gma:AciX8_2361"/>
<keyword evidence="1" id="KW-0812">Transmembrane</keyword>
<dbReference type="InterPro" id="IPR025711">
    <property type="entry name" value="PepSY"/>
</dbReference>
<dbReference type="Proteomes" id="UP000007113">
    <property type="component" value="Chromosome"/>
</dbReference>
<evidence type="ECO:0000313" key="4">
    <source>
        <dbReference type="Proteomes" id="UP000007113"/>
    </source>
</evidence>
<dbReference type="AlphaFoldDB" id="G8NX64"/>
<keyword evidence="1" id="KW-0472">Membrane</keyword>
<protein>
    <submittedName>
        <fullName evidence="3">PepSY-associated TM helix domain protein</fullName>
    </submittedName>
</protein>
<name>G8NX64_GRAMM</name>
<dbReference type="eggNOG" id="COG3182">
    <property type="taxonomic scope" value="Bacteria"/>
</dbReference>
<dbReference type="PANTHER" id="PTHR34219">
    <property type="entry name" value="IRON-REGULATED INNER MEMBRANE PROTEIN-RELATED"/>
    <property type="match status" value="1"/>
</dbReference>
<dbReference type="Pfam" id="PF03413">
    <property type="entry name" value="PepSY"/>
    <property type="match status" value="1"/>
</dbReference>
<sequence length="381" mass="43123">MGFIDRPQRVWWRMAMFQIHLWGGVVLCLYMLVIGVTGSILVFESELEHVAYPQLWRATYPQAGQRAAELPAVTETVMKAYPGYKITAAYLPDKPGDNFEVFVHQGKTFRYVFLDANTGRIVGAINPDRSWLIWIIDLHFRLLGGKVGEILNGIGAACLLLLCATGALVWWAGLKHWTRGLKVNLHRSWRRVNFDLHSAVGFWTLLVLSMWAFTGVYFIWPKPIESFVNHFSSIASANPPVFVVPPRGDGPWVDMHRMIEQAQQSSPNAKFAGAFFPGSDKSALTLLMARGAARNFSQMDYVYFDPATGRQLALWHRGINTTWGGSFIFWLSPLHFGYDWGGTIKILWATLGCALPLLAITGVLMYWNRSLSKKWKRLLRA</sequence>
<feature type="transmembrane region" description="Helical" evidence="1">
    <location>
        <begin position="194"/>
        <end position="220"/>
    </location>
</feature>
<evidence type="ECO:0000313" key="3">
    <source>
        <dbReference type="EMBL" id="AEU36678.1"/>
    </source>
</evidence>
<gene>
    <name evidence="3" type="ordered locus">AciX8_2361</name>
</gene>
<keyword evidence="1" id="KW-1133">Transmembrane helix</keyword>
<proteinExistence type="predicted"/>
<feature type="transmembrane region" description="Helical" evidence="1">
    <location>
        <begin position="150"/>
        <end position="173"/>
    </location>
</feature>
<evidence type="ECO:0000259" key="2">
    <source>
        <dbReference type="Pfam" id="PF03413"/>
    </source>
</evidence>
<accession>G8NX64</accession>
<dbReference type="STRING" id="682795.AciX8_2361"/>
<feature type="transmembrane region" description="Helical" evidence="1">
    <location>
        <begin position="346"/>
        <end position="367"/>
    </location>
</feature>
<dbReference type="Pfam" id="PF03929">
    <property type="entry name" value="PepSY_TM"/>
    <property type="match status" value="1"/>
</dbReference>